<evidence type="ECO:0000259" key="15">
    <source>
        <dbReference type="PROSITE" id="PS51292"/>
    </source>
</evidence>
<evidence type="ECO:0000256" key="7">
    <source>
        <dbReference type="ARBA" id="ARBA00022786"/>
    </source>
</evidence>
<feature type="region of interest" description="Disordered" evidence="12">
    <location>
        <begin position="61"/>
        <end position="86"/>
    </location>
</feature>
<evidence type="ECO:0000256" key="11">
    <source>
        <dbReference type="PROSITE-ProRule" id="PRU00175"/>
    </source>
</evidence>
<dbReference type="STRING" id="1676925.ENSPKIP00000000323"/>
<evidence type="ECO:0000256" key="2">
    <source>
        <dbReference type="ARBA" id="ARBA00022583"/>
    </source>
</evidence>
<evidence type="ECO:0000256" key="10">
    <source>
        <dbReference type="ARBA" id="ARBA00023136"/>
    </source>
</evidence>
<evidence type="ECO:0000256" key="6">
    <source>
        <dbReference type="ARBA" id="ARBA00022771"/>
    </source>
</evidence>
<dbReference type="PROSITE" id="PS51292">
    <property type="entry name" value="ZF_RING_CH"/>
    <property type="match status" value="1"/>
</dbReference>
<evidence type="ECO:0000256" key="3">
    <source>
        <dbReference type="ARBA" id="ARBA00022679"/>
    </source>
</evidence>
<evidence type="ECO:0000256" key="9">
    <source>
        <dbReference type="ARBA" id="ARBA00022989"/>
    </source>
</evidence>
<dbReference type="PROSITE" id="PS50089">
    <property type="entry name" value="ZF_RING_2"/>
    <property type="match status" value="1"/>
</dbReference>
<dbReference type="GO" id="GO:0004842">
    <property type="term" value="F:ubiquitin-protein transferase activity"/>
    <property type="evidence" value="ECO:0007669"/>
    <property type="project" value="TreeGrafter"/>
</dbReference>
<dbReference type="Gene3D" id="3.30.40.10">
    <property type="entry name" value="Zinc/RING finger domain, C3HC4 (zinc finger)"/>
    <property type="match status" value="1"/>
</dbReference>
<evidence type="ECO:0000313" key="16">
    <source>
        <dbReference type="Ensembl" id="ENSPKIP00000000323.1"/>
    </source>
</evidence>
<feature type="transmembrane region" description="Helical" evidence="13">
    <location>
        <begin position="210"/>
        <end position="232"/>
    </location>
</feature>
<keyword evidence="4 13" id="KW-0812">Transmembrane</keyword>
<evidence type="ECO:0000259" key="14">
    <source>
        <dbReference type="PROSITE" id="PS50089"/>
    </source>
</evidence>
<evidence type="ECO:0000256" key="5">
    <source>
        <dbReference type="ARBA" id="ARBA00022723"/>
    </source>
</evidence>
<reference evidence="16" key="2">
    <citation type="submission" date="2025-09" db="UniProtKB">
        <authorList>
            <consortium name="Ensembl"/>
        </authorList>
    </citation>
    <scope>IDENTIFICATION</scope>
</reference>
<keyword evidence="3" id="KW-0808">Transferase</keyword>
<keyword evidence="5" id="KW-0479">Metal-binding</keyword>
<evidence type="ECO:0000256" key="13">
    <source>
        <dbReference type="SAM" id="Phobius"/>
    </source>
</evidence>
<keyword evidence="9 13" id="KW-1133">Transmembrane helix</keyword>
<sequence length="279" mass="31209">MSLTTTPPAVFILNRFRDRFCQVFTRSFISMPGLTLLSWTTWGLSEEGGWGTHGPFPGRHGVSRSYRLSPGQPSDAAGESPGGHHRQSCKIDLEELFCRICHEGGGAEQLLSPCECSGSLASVHRSCLERWLTASSTGRCELCRFEFALERQPRPLTEWLHAPSMRYQRRTLCGDALCFTFITPLASLSGWLCVRGAVDLYHSSSMEAAGLLVLTAALLVIYLFWTTVSLRYHVHLFEMWRQTNQQVRLQIPQPEGLPCGRLEPPPRPSSKDPSKETVV</sequence>
<dbReference type="CDD" id="cd16699">
    <property type="entry name" value="RING_CH-C4HC3_MARCH2-like"/>
    <property type="match status" value="1"/>
</dbReference>
<dbReference type="Pfam" id="PF12906">
    <property type="entry name" value="RINGv"/>
    <property type="match status" value="1"/>
</dbReference>
<name>A0A3B3Q2E7_9TELE</name>
<keyword evidence="10 13" id="KW-0472">Membrane</keyword>
<dbReference type="InterPro" id="IPR013083">
    <property type="entry name" value="Znf_RING/FYVE/PHD"/>
</dbReference>
<keyword evidence="7" id="KW-0833">Ubl conjugation pathway</keyword>
<dbReference type="Proteomes" id="UP000261540">
    <property type="component" value="Unplaced"/>
</dbReference>
<dbReference type="InterPro" id="IPR011016">
    <property type="entry name" value="Znf_RING-CH"/>
</dbReference>
<evidence type="ECO:0000256" key="4">
    <source>
        <dbReference type="ARBA" id="ARBA00022692"/>
    </source>
</evidence>
<feature type="compositionally biased region" description="Basic and acidic residues" evidence="12">
    <location>
        <begin position="269"/>
        <end position="279"/>
    </location>
</feature>
<dbReference type="SUPFAM" id="SSF57850">
    <property type="entry name" value="RING/U-box"/>
    <property type="match status" value="1"/>
</dbReference>
<evidence type="ECO:0000256" key="1">
    <source>
        <dbReference type="ARBA" id="ARBA00004337"/>
    </source>
</evidence>
<accession>A0A3B3Q2E7</accession>
<keyword evidence="17" id="KW-1185">Reference proteome</keyword>
<dbReference type="GO" id="GO:0008270">
    <property type="term" value="F:zinc ion binding"/>
    <property type="evidence" value="ECO:0007669"/>
    <property type="project" value="UniProtKB-KW"/>
</dbReference>
<feature type="region of interest" description="Disordered" evidence="12">
    <location>
        <begin position="256"/>
        <end position="279"/>
    </location>
</feature>
<dbReference type="AlphaFoldDB" id="A0A3B3Q2E7"/>
<evidence type="ECO:0000256" key="8">
    <source>
        <dbReference type="ARBA" id="ARBA00022833"/>
    </source>
</evidence>
<keyword evidence="8" id="KW-0862">Zinc</keyword>
<organism evidence="16 17">
    <name type="scientific">Paramormyrops kingsleyae</name>
    <dbReference type="NCBI Taxonomy" id="1676925"/>
    <lineage>
        <taxon>Eukaryota</taxon>
        <taxon>Metazoa</taxon>
        <taxon>Chordata</taxon>
        <taxon>Craniata</taxon>
        <taxon>Vertebrata</taxon>
        <taxon>Euteleostomi</taxon>
        <taxon>Actinopterygii</taxon>
        <taxon>Neopterygii</taxon>
        <taxon>Teleostei</taxon>
        <taxon>Osteoglossocephala</taxon>
        <taxon>Osteoglossomorpha</taxon>
        <taxon>Osteoglossiformes</taxon>
        <taxon>Mormyridae</taxon>
        <taxon>Paramormyrops</taxon>
    </lineage>
</organism>
<dbReference type="GeneTree" id="ENSGT00940000159206"/>
<dbReference type="GO" id="GO:0006897">
    <property type="term" value="P:endocytosis"/>
    <property type="evidence" value="ECO:0007669"/>
    <property type="project" value="UniProtKB-KW"/>
</dbReference>
<feature type="transmembrane region" description="Helical" evidence="13">
    <location>
        <begin position="176"/>
        <end position="198"/>
    </location>
</feature>
<dbReference type="GO" id="GO:0010008">
    <property type="term" value="C:endosome membrane"/>
    <property type="evidence" value="ECO:0007669"/>
    <property type="project" value="UniProtKB-SubCell"/>
</dbReference>
<keyword evidence="6 11" id="KW-0863">Zinc-finger</keyword>
<dbReference type="InterPro" id="IPR001841">
    <property type="entry name" value="Znf_RING"/>
</dbReference>
<dbReference type="GO" id="GO:0016567">
    <property type="term" value="P:protein ubiquitination"/>
    <property type="evidence" value="ECO:0007669"/>
    <property type="project" value="TreeGrafter"/>
</dbReference>
<evidence type="ECO:0000313" key="17">
    <source>
        <dbReference type="Proteomes" id="UP000261540"/>
    </source>
</evidence>
<evidence type="ECO:0000256" key="12">
    <source>
        <dbReference type="SAM" id="MobiDB-lite"/>
    </source>
</evidence>
<dbReference type="PANTHER" id="PTHR46065">
    <property type="entry name" value="E3 UBIQUITIN-PROTEIN LIGASE MARCH 2/3 FAMILY MEMBER"/>
    <property type="match status" value="1"/>
</dbReference>
<dbReference type="Ensembl" id="ENSPKIT00000024213.1">
    <property type="protein sequence ID" value="ENSPKIP00000000323.1"/>
    <property type="gene ID" value="ENSPKIG00000018976.1"/>
</dbReference>
<feature type="domain" description="RING-type" evidence="14">
    <location>
        <begin position="98"/>
        <end position="144"/>
    </location>
</feature>
<dbReference type="SMART" id="SM00744">
    <property type="entry name" value="RINGv"/>
    <property type="match status" value="1"/>
</dbReference>
<feature type="domain" description="RING-CH-type" evidence="15">
    <location>
        <begin position="90"/>
        <end position="150"/>
    </location>
</feature>
<proteinExistence type="predicted"/>
<reference evidence="16" key="1">
    <citation type="submission" date="2025-08" db="UniProtKB">
        <authorList>
            <consortium name="Ensembl"/>
        </authorList>
    </citation>
    <scope>IDENTIFICATION</scope>
</reference>
<keyword evidence="2" id="KW-0254">Endocytosis</keyword>
<dbReference type="PANTHER" id="PTHR46065:SF1">
    <property type="entry name" value="E3 UBIQUITIN-PROTEIN LIGASE MARCH3-LIKE"/>
    <property type="match status" value="1"/>
</dbReference>
<protein>
    <submittedName>
        <fullName evidence="16">Uncharacterized protein</fullName>
    </submittedName>
</protein>
<comment type="subcellular location">
    <subcellularLocation>
        <location evidence="1">Endosome membrane</location>
        <topology evidence="1">Multi-pass membrane protein</topology>
    </subcellularLocation>
</comment>